<dbReference type="EMBL" id="JBBWWR010000018">
    <property type="protein sequence ID" value="KAK8943548.1"/>
    <property type="molecule type" value="Genomic_DNA"/>
</dbReference>
<feature type="domain" description="Terpene synthase metal-binding" evidence="2">
    <location>
        <begin position="2"/>
        <end position="41"/>
    </location>
</feature>
<protein>
    <recommendedName>
        <fullName evidence="2">Terpene synthase metal-binding domain-containing protein</fullName>
    </recommendedName>
</protein>
<evidence type="ECO:0000259" key="2">
    <source>
        <dbReference type="Pfam" id="PF03936"/>
    </source>
</evidence>
<gene>
    <name evidence="3" type="ORF">KSP40_PGU006412</name>
</gene>
<dbReference type="Pfam" id="PF03936">
    <property type="entry name" value="Terpene_synth_C"/>
    <property type="match status" value="1"/>
</dbReference>
<proteinExistence type="predicted"/>
<reference evidence="3 4" key="1">
    <citation type="journal article" date="2022" name="Nat. Plants">
        <title>Genomes of leafy and leafless Platanthera orchids illuminate the evolution of mycoheterotrophy.</title>
        <authorList>
            <person name="Li M.H."/>
            <person name="Liu K.W."/>
            <person name="Li Z."/>
            <person name="Lu H.C."/>
            <person name="Ye Q.L."/>
            <person name="Zhang D."/>
            <person name="Wang J.Y."/>
            <person name="Li Y.F."/>
            <person name="Zhong Z.M."/>
            <person name="Liu X."/>
            <person name="Yu X."/>
            <person name="Liu D.K."/>
            <person name="Tu X.D."/>
            <person name="Liu B."/>
            <person name="Hao Y."/>
            <person name="Liao X.Y."/>
            <person name="Jiang Y.T."/>
            <person name="Sun W.H."/>
            <person name="Chen J."/>
            <person name="Chen Y.Q."/>
            <person name="Ai Y."/>
            <person name="Zhai J.W."/>
            <person name="Wu S.S."/>
            <person name="Zhou Z."/>
            <person name="Hsiao Y.Y."/>
            <person name="Wu W.L."/>
            <person name="Chen Y.Y."/>
            <person name="Lin Y.F."/>
            <person name="Hsu J.L."/>
            <person name="Li C.Y."/>
            <person name="Wang Z.W."/>
            <person name="Zhao X."/>
            <person name="Zhong W.Y."/>
            <person name="Ma X.K."/>
            <person name="Ma L."/>
            <person name="Huang J."/>
            <person name="Chen G.Z."/>
            <person name="Huang M.Z."/>
            <person name="Huang L."/>
            <person name="Peng D.H."/>
            <person name="Luo Y.B."/>
            <person name="Zou S.Q."/>
            <person name="Chen S.P."/>
            <person name="Lan S."/>
            <person name="Tsai W.C."/>
            <person name="Van de Peer Y."/>
            <person name="Liu Z.J."/>
        </authorList>
    </citation>
    <scope>NUCLEOTIDE SEQUENCE [LARGE SCALE GENOMIC DNA]</scope>
    <source>
        <strain evidence="3">Lor288</strain>
    </source>
</reference>
<accession>A0ABR2LKC4</accession>
<dbReference type="InterPro" id="IPR005630">
    <property type="entry name" value="Terpene_synthase_metal-bd"/>
</dbReference>
<dbReference type="SUPFAM" id="SSF48576">
    <property type="entry name" value="Terpenoid synthases"/>
    <property type="match status" value="1"/>
</dbReference>
<sequence length="100" mass="11800">MQDEMQRGDVPKSIQCYMKEKNVSESVARDYIKYLIKKYWKLVNQELTINNSINLEPFRRVIIYVPRMAQCMYQHGDGHGVPNLDTRDRVISLLIDPIKV</sequence>
<dbReference type="Gene3D" id="1.10.600.10">
    <property type="entry name" value="Farnesyl Diphosphate Synthase"/>
    <property type="match status" value="1"/>
</dbReference>
<dbReference type="InterPro" id="IPR008949">
    <property type="entry name" value="Isoprenoid_synthase_dom_sf"/>
</dbReference>
<dbReference type="PANTHER" id="PTHR31225">
    <property type="entry name" value="OS04G0344100 PROTEIN-RELATED"/>
    <property type="match status" value="1"/>
</dbReference>
<comment type="caution">
    <text evidence="3">The sequence shown here is derived from an EMBL/GenBank/DDBJ whole genome shotgun (WGS) entry which is preliminary data.</text>
</comment>
<keyword evidence="1" id="KW-0479">Metal-binding</keyword>
<evidence type="ECO:0000313" key="4">
    <source>
        <dbReference type="Proteomes" id="UP001412067"/>
    </source>
</evidence>
<organism evidence="3 4">
    <name type="scientific">Platanthera guangdongensis</name>
    <dbReference type="NCBI Taxonomy" id="2320717"/>
    <lineage>
        <taxon>Eukaryota</taxon>
        <taxon>Viridiplantae</taxon>
        <taxon>Streptophyta</taxon>
        <taxon>Embryophyta</taxon>
        <taxon>Tracheophyta</taxon>
        <taxon>Spermatophyta</taxon>
        <taxon>Magnoliopsida</taxon>
        <taxon>Liliopsida</taxon>
        <taxon>Asparagales</taxon>
        <taxon>Orchidaceae</taxon>
        <taxon>Orchidoideae</taxon>
        <taxon>Orchideae</taxon>
        <taxon>Orchidinae</taxon>
        <taxon>Platanthera</taxon>
    </lineage>
</organism>
<dbReference type="InterPro" id="IPR050148">
    <property type="entry name" value="Terpene_synthase-like"/>
</dbReference>
<evidence type="ECO:0000256" key="1">
    <source>
        <dbReference type="ARBA" id="ARBA00022723"/>
    </source>
</evidence>
<name>A0ABR2LKC4_9ASPA</name>
<evidence type="ECO:0000313" key="3">
    <source>
        <dbReference type="EMBL" id="KAK8943548.1"/>
    </source>
</evidence>
<dbReference type="Proteomes" id="UP001412067">
    <property type="component" value="Unassembled WGS sequence"/>
</dbReference>
<keyword evidence="4" id="KW-1185">Reference proteome</keyword>